<gene>
    <name evidence="2" type="ORF">OCL97_09000</name>
</gene>
<organism evidence="2 3">
    <name type="scientific">Phenylobacterium ferrooxidans</name>
    <dbReference type="NCBI Taxonomy" id="2982689"/>
    <lineage>
        <taxon>Bacteria</taxon>
        <taxon>Pseudomonadati</taxon>
        <taxon>Pseudomonadota</taxon>
        <taxon>Alphaproteobacteria</taxon>
        <taxon>Caulobacterales</taxon>
        <taxon>Caulobacteraceae</taxon>
        <taxon>Phenylobacterium</taxon>
    </lineage>
</organism>
<sequence>MRRLILAALLPVLAAAAAPAAAADGIVRVGAPTSAILQAAVVPAGYDTIYVSGMTPPPLNPGAPAGTPVQFGDTKTQTIGVLKRIEDVLKGQGYTMGDVVMMRVYLVGDPAKGGGMDFAGMMEAYKQFFGTAEQPNKPARVTMQVAALVAPGMLSEIEVQAAKKK</sequence>
<dbReference type="PANTHER" id="PTHR11803:SF59">
    <property type="entry name" value="ENDORIBONUCLEASE"/>
    <property type="match status" value="1"/>
</dbReference>
<dbReference type="Proteomes" id="UP001598130">
    <property type="component" value="Unassembled WGS sequence"/>
</dbReference>
<proteinExistence type="predicted"/>
<evidence type="ECO:0000256" key="1">
    <source>
        <dbReference type="SAM" id="SignalP"/>
    </source>
</evidence>
<dbReference type="InterPro" id="IPR006175">
    <property type="entry name" value="YjgF/YER057c/UK114"/>
</dbReference>
<dbReference type="Gene3D" id="3.30.1330.40">
    <property type="entry name" value="RutC-like"/>
    <property type="match status" value="1"/>
</dbReference>
<keyword evidence="1" id="KW-0732">Signal</keyword>
<name>A0ABW6CQB1_9CAUL</name>
<feature type="chain" id="PRO_5047227660" evidence="1">
    <location>
        <begin position="23"/>
        <end position="165"/>
    </location>
</feature>
<dbReference type="SUPFAM" id="SSF55298">
    <property type="entry name" value="YjgF-like"/>
    <property type="match status" value="1"/>
</dbReference>
<comment type="caution">
    <text evidence="2">The sequence shown here is derived from an EMBL/GenBank/DDBJ whole genome shotgun (WGS) entry which is preliminary data.</text>
</comment>
<reference evidence="2 3" key="1">
    <citation type="submission" date="2022-09" db="EMBL/GenBank/DDBJ databases">
        <title>New species of Phenylobacterium.</title>
        <authorList>
            <person name="Mieszkin S."/>
        </authorList>
    </citation>
    <scope>NUCLEOTIDE SEQUENCE [LARGE SCALE GENOMIC DNA]</scope>
    <source>
        <strain evidence="2 3">HK31-G</strain>
    </source>
</reference>
<keyword evidence="3" id="KW-1185">Reference proteome</keyword>
<evidence type="ECO:0000313" key="2">
    <source>
        <dbReference type="EMBL" id="MFD3264097.1"/>
    </source>
</evidence>
<dbReference type="PANTHER" id="PTHR11803">
    <property type="entry name" value="2-IMINOBUTANOATE/2-IMINOPROPANOATE DEAMINASE RIDA"/>
    <property type="match status" value="1"/>
</dbReference>
<dbReference type="RefSeq" id="WP_304777069.1">
    <property type="nucleotide sequence ID" value="NZ_JAOTJD010000014.1"/>
</dbReference>
<dbReference type="CDD" id="cd06151">
    <property type="entry name" value="YjgF_YER057c_UK114_like_3"/>
    <property type="match status" value="1"/>
</dbReference>
<dbReference type="InterPro" id="IPR035959">
    <property type="entry name" value="RutC-like_sf"/>
</dbReference>
<dbReference type="EMBL" id="JAOTJD010000014">
    <property type="protein sequence ID" value="MFD3264097.1"/>
    <property type="molecule type" value="Genomic_DNA"/>
</dbReference>
<accession>A0ABW6CQB1</accession>
<protein>
    <submittedName>
        <fullName evidence="2">RidA family protein</fullName>
    </submittedName>
</protein>
<evidence type="ECO:0000313" key="3">
    <source>
        <dbReference type="Proteomes" id="UP001598130"/>
    </source>
</evidence>
<dbReference type="Pfam" id="PF01042">
    <property type="entry name" value="Ribonuc_L-PSP"/>
    <property type="match status" value="1"/>
</dbReference>
<feature type="signal peptide" evidence="1">
    <location>
        <begin position="1"/>
        <end position="22"/>
    </location>
</feature>